<dbReference type="FunFam" id="3.40.309.10:FF:000012">
    <property type="entry name" value="Betaine aldehyde dehydrogenase"/>
    <property type="match status" value="1"/>
</dbReference>
<feature type="repeat" description="ANK" evidence="5">
    <location>
        <begin position="148"/>
        <end position="180"/>
    </location>
</feature>
<evidence type="ECO:0000313" key="12">
    <source>
        <dbReference type="Proteomes" id="UP000266234"/>
    </source>
</evidence>
<feature type="domain" description="Aldehyde dehydrogenase" evidence="9">
    <location>
        <begin position="1209"/>
        <end position="1666"/>
    </location>
</feature>
<dbReference type="Gene3D" id="3.40.605.10">
    <property type="entry name" value="Aldehyde Dehydrogenase, Chain A, domain 1"/>
    <property type="match status" value="1"/>
</dbReference>
<dbReference type="SUPFAM" id="SSF48403">
    <property type="entry name" value="Ankyrin repeat"/>
    <property type="match status" value="1"/>
</dbReference>
<dbReference type="GO" id="GO:0004029">
    <property type="term" value="F:aldehyde dehydrogenase (NAD+) activity"/>
    <property type="evidence" value="ECO:0007669"/>
    <property type="project" value="UniProtKB-EC"/>
</dbReference>
<keyword evidence="5" id="KW-0040">ANK repeat</keyword>
<keyword evidence="12" id="KW-1185">Reference proteome</keyword>
<dbReference type="Pfam" id="PF06985">
    <property type="entry name" value="HET"/>
    <property type="match status" value="1"/>
</dbReference>
<evidence type="ECO:0000313" key="11">
    <source>
        <dbReference type="EMBL" id="RGP72145.1"/>
    </source>
</evidence>
<dbReference type="SUPFAM" id="SSF53720">
    <property type="entry name" value="ALDH-like"/>
    <property type="match status" value="1"/>
</dbReference>
<evidence type="ECO:0000256" key="6">
    <source>
        <dbReference type="PROSITE-ProRule" id="PRU10007"/>
    </source>
</evidence>
<dbReference type="InterPro" id="IPR029510">
    <property type="entry name" value="Ald_DH_CS_GLU"/>
</dbReference>
<accession>A0A395SIY2</accession>
<dbReference type="FunFam" id="3.40.605.10:FF:000001">
    <property type="entry name" value="Aldehyde dehydrogenase 1"/>
    <property type="match status" value="1"/>
</dbReference>
<dbReference type="EMBL" id="PXOG01000151">
    <property type="protein sequence ID" value="RGP72145.1"/>
    <property type="molecule type" value="Genomic_DNA"/>
</dbReference>
<dbReference type="SMART" id="SM00248">
    <property type="entry name" value="ANK"/>
    <property type="match status" value="7"/>
</dbReference>
<protein>
    <recommendedName>
        <fullName evidence="3">aldehyde dehydrogenase (NAD(+))</fullName>
        <ecNumber evidence="3">1.2.1.3</ecNumber>
    </recommendedName>
</protein>
<dbReference type="Proteomes" id="UP000266234">
    <property type="component" value="Unassembled WGS sequence"/>
</dbReference>
<dbReference type="PROSITE" id="PS00687">
    <property type="entry name" value="ALDEHYDE_DEHYDR_GLU"/>
    <property type="match status" value="1"/>
</dbReference>
<dbReference type="PROSITE" id="PS50297">
    <property type="entry name" value="ANK_REP_REGION"/>
    <property type="match status" value="1"/>
</dbReference>
<dbReference type="InterPro" id="IPR016163">
    <property type="entry name" value="Ald_DH_C"/>
</dbReference>
<dbReference type="PROSITE" id="PS50088">
    <property type="entry name" value="ANK_REPEAT"/>
    <property type="match status" value="1"/>
</dbReference>
<dbReference type="STRING" id="694270.A0A395SIY2"/>
<evidence type="ECO:0000256" key="3">
    <source>
        <dbReference type="ARBA" id="ARBA00024226"/>
    </source>
</evidence>
<evidence type="ECO:0000259" key="9">
    <source>
        <dbReference type="Pfam" id="PF00171"/>
    </source>
</evidence>
<evidence type="ECO:0000256" key="8">
    <source>
        <dbReference type="SAM" id="MobiDB-lite"/>
    </source>
</evidence>
<dbReference type="Gene3D" id="3.40.309.10">
    <property type="entry name" value="Aldehyde Dehydrogenase, Chain A, domain 2"/>
    <property type="match status" value="1"/>
</dbReference>
<dbReference type="PANTHER" id="PTHR11699">
    <property type="entry name" value="ALDEHYDE DEHYDROGENASE-RELATED"/>
    <property type="match status" value="1"/>
</dbReference>
<comment type="similarity">
    <text evidence="1 7">Belongs to the aldehyde dehydrogenase family.</text>
</comment>
<feature type="domain" description="Heterokaryon incompatibility" evidence="10">
    <location>
        <begin position="704"/>
        <end position="839"/>
    </location>
</feature>
<evidence type="ECO:0000256" key="5">
    <source>
        <dbReference type="PROSITE-ProRule" id="PRU00023"/>
    </source>
</evidence>
<dbReference type="Pfam" id="PF00171">
    <property type="entry name" value="Aldedh"/>
    <property type="match status" value="1"/>
</dbReference>
<comment type="caution">
    <text evidence="11">The sequence shown here is derived from an EMBL/GenBank/DDBJ whole genome shotgun (WGS) entry which is preliminary data.</text>
</comment>
<reference evidence="11 12" key="1">
    <citation type="journal article" date="2018" name="PLoS Pathog.">
        <title>Evolution of structural diversity of trichothecenes, a family of toxins produced by plant pathogenic and entomopathogenic fungi.</title>
        <authorList>
            <person name="Proctor R.H."/>
            <person name="McCormick S.P."/>
            <person name="Kim H.S."/>
            <person name="Cardoza R.E."/>
            <person name="Stanley A.M."/>
            <person name="Lindo L."/>
            <person name="Kelly A."/>
            <person name="Brown D.W."/>
            <person name="Lee T."/>
            <person name="Vaughan M.M."/>
            <person name="Alexander N.J."/>
            <person name="Busman M."/>
            <person name="Gutierrez S."/>
        </authorList>
    </citation>
    <scope>NUCLEOTIDE SEQUENCE [LARGE SCALE GENOMIC DNA]</scope>
    <source>
        <strain evidence="11 12">NRRL 20695</strain>
    </source>
</reference>
<proteinExistence type="inferred from homology"/>
<dbReference type="Pfam" id="PF12796">
    <property type="entry name" value="Ank_2"/>
    <property type="match status" value="1"/>
</dbReference>
<feature type="active site" evidence="6">
    <location>
        <position position="1441"/>
    </location>
</feature>
<feature type="region of interest" description="Disordered" evidence="8">
    <location>
        <begin position="636"/>
        <end position="655"/>
    </location>
</feature>
<keyword evidence="2 7" id="KW-0560">Oxidoreductase</keyword>
<dbReference type="OrthoDB" id="2157530at2759"/>
<comment type="catalytic activity">
    <reaction evidence="4">
        <text>an aldehyde + NAD(+) + H2O = a carboxylate + NADH + 2 H(+)</text>
        <dbReference type="Rhea" id="RHEA:16185"/>
        <dbReference type="ChEBI" id="CHEBI:15377"/>
        <dbReference type="ChEBI" id="CHEBI:15378"/>
        <dbReference type="ChEBI" id="CHEBI:17478"/>
        <dbReference type="ChEBI" id="CHEBI:29067"/>
        <dbReference type="ChEBI" id="CHEBI:57540"/>
        <dbReference type="ChEBI" id="CHEBI:57945"/>
        <dbReference type="EC" id="1.2.1.3"/>
    </reaction>
</comment>
<dbReference type="InterPro" id="IPR036770">
    <property type="entry name" value="Ankyrin_rpt-contain_sf"/>
</dbReference>
<sequence>MEAQQDHQDSSENVVKAAGEWLVNLCSTEGSLDYKDQILTPLEQFKIDEFFSLHGQSPTFKRYHVEAVRRCLSRDIMPEYQLARALLERDDNHRLFVDENDVLQVAIKRAKIEPGLLGKSPLESNGELLKMIRLLMAHGAAVDCFDSDGHSPLYYACALGYAELFHFLVSSGADISTKHKRNVPVQVAKSRETPGNPTPKDKDEIVNLLQVTLDALISPQNIVDMTWVGWPPGVNFDRPLWGLDIEPTWGGIILYLLQQGLSYCDGDQGLVMLLHIACHQGSLEHVEKLLEYNITADKAGPRMVDGGQGEGTAYGTAMHAAAAGLHLDVIKLLISRGENPGLRRLCIFNGRRTNTESTPVEVAIDSAYKDDEDDEDFLRGVITEANNLDDSDFEAILNWCVTSNRLGFAKDLLQSGVRLDKVPNDVGGVDMAQLFISHGIEIDAAAVQKQSLKDNKVGLLRWCVDEYGPLLPRDPVSWGQMALPLVGGYQRYIQTIKYLVEEYPGPDINSIFISHVENEVEAASQETQVTEETSWLYLSIKEDNIPAIRLLLEAGADPRCPGLSEDAAAAMRNAASSRSTSVFERLEILRMIEERLSQDGEWDIPSLVETRSRAAEAIATEGQSWERKVKGMVQSRQDVPQTSPQSERASIPFTSLNDTPTTDLYKALASSSSFRLLDILPSGNKTDPLVGHLVESDITFQPEYEALSYVWGDTSSVKHIDIDGSDVPITPNLHSALTHLRSQDSVRTIWVDAICINQSFHDERNQQVRIMGDIYKSAKQVIVWLGETSHDSNLVFEHLKDDSIEDSFPNFSKPAEAKHKAWNALITRPWFFRTWVIQEIALARRAVVMCGEDSTLWRNIDASWKPDFSGGAKGLSKQVYHSGDQADHPISGFDADSHIWRLRLLGVESNPMSILRYSRVCATTEVRDKIYGILGLFKPGFIEVDYDLPVEIIFHQFTEAVIQLTGNLDILRHAGVSQNYRGLPSWVPDFTETSTRSLPGHDWYAPWRRDAEDHYEIRFADGKQISIPREDLAKKYLPGLSFRHDRAIVVKGKMVDTIRSVGVELPKGTAHAPGTDAFSLVMEEWETLATTLISEWKGSPNSSVSHAFAATLCASHEKEIWDVDVGFTRWYRHCGTGVLEKADPSMFLRDHEFYLWWSGVDKTSDSDDDDEVVLPTIPSFDNIQVIMGSRITPEAIKPLMLIDGELVKASDGNSFPLFNPATGEKVADVPEATKDDTNRAVAAAQRAFPEWSAMDPAKRGSYMKKLASLIKEHNDELGLLEAKSMGRPVAEFFEGYVAASSFEHYAEAWPHIQGQASLNTPGYVTMTLRQPFGVVAAIIPWNASLLFFASKSAPALITGNTVVVKSSEKAPLGAAKFAELIQKAGFPPGVFNVVSGHGNPSGVTLASHMDVRAISFTGSGATGRAIQEAAAKSNLKKVILELGGKSPVIIFEDADLEQAAKDTMRSIQWNSGQVCMANSRVYVQDSIADTFIQACKKALAAAKSGDPTEKGVNHGPQADKVQYEKVMSYISDGKKSGTLELGGNGNFEKTGGFFIEPTIFINTPEDAKVMKEEIFGPVVNINTIKTEQEAIDKANDTEFGLYAAVYTKNVDRAMRVTQKLNSGYVGINCTSPTTARDLPFGGYKSSGQGREGWLYSMDNFLEVKSVMMKVDNGSKL</sequence>
<name>A0A395SIY2_9HYPO</name>
<dbReference type="InterPro" id="IPR002110">
    <property type="entry name" value="Ankyrin_rpt"/>
</dbReference>
<evidence type="ECO:0000256" key="1">
    <source>
        <dbReference type="ARBA" id="ARBA00009986"/>
    </source>
</evidence>
<evidence type="ECO:0000256" key="7">
    <source>
        <dbReference type="RuleBase" id="RU003345"/>
    </source>
</evidence>
<evidence type="ECO:0000256" key="4">
    <source>
        <dbReference type="ARBA" id="ARBA00049194"/>
    </source>
</evidence>
<dbReference type="InterPro" id="IPR015590">
    <property type="entry name" value="Aldehyde_DH_dom"/>
</dbReference>
<evidence type="ECO:0000256" key="2">
    <source>
        <dbReference type="ARBA" id="ARBA00023002"/>
    </source>
</evidence>
<gene>
    <name evidence="11" type="ORF">FLONG3_6868</name>
</gene>
<evidence type="ECO:0000259" key="10">
    <source>
        <dbReference type="Pfam" id="PF06985"/>
    </source>
</evidence>
<dbReference type="InterPro" id="IPR010730">
    <property type="entry name" value="HET"/>
</dbReference>
<dbReference type="Gene3D" id="1.25.40.20">
    <property type="entry name" value="Ankyrin repeat-containing domain"/>
    <property type="match status" value="2"/>
</dbReference>
<organism evidence="11 12">
    <name type="scientific">Fusarium longipes</name>
    <dbReference type="NCBI Taxonomy" id="694270"/>
    <lineage>
        <taxon>Eukaryota</taxon>
        <taxon>Fungi</taxon>
        <taxon>Dikarya</taxon>
        <taxon>Ascomycota</taxon>
        <taxon>Pezizomycotina</taxon>
        <taxon>Sordariomycetes</taxon>
        <taxon>Hypocreomycetidae</taxon>
        <taxon>Hypocreales</taxon>
        <taxon>Nectriaceae</taxon>
        <taxon>Fusarium</taxon>
    </lineage>
</organism>
<dbReference type="InterPro" id="IPR016162">
    <property type="entry name" value="Ald_DH_N"/>
</dbReference>
<dbReference type="EC" id="1.2.1.3" evidence="3"/>
<dbReference type="InterPro" id="IPR016161">
    <property type="entry name" value="Ald_DH/histidinol_DH"/>
</dbReference>